<dbReference type="InterPro" id="IPR000192">
    <property type="entry name" value="Aminotrans_V_dom"/>
</dbReference>
<gene>
    <name evidence="6" type="ORF">METZ01_LOCUS291190</name>
</gene>
<evidence type="ECO:0000313" key="6">
    <source>
        <dbReference type="EMBL" id="SVC38336.1"/>
    </source>
</evidence>
<dbReference type="GO" id="GO:0008483">
    <property type="term" value="F:transaminase activity"/>
    <property type="evidence" value="ECO:0007669"/>
    <property type="project" value="UniProtKB-KW"/>
</dbReference>
<accession>A0A382LP63</accession>
<evidence type="ECO:0000256" key="4">
    <source>
        <dbReference type="ARBA" id="ARBA00022898"/>
    </source>
</evidence>
<dbReference type="Gene3D" id="3.90.1150.10">
    <property type="entry name" value="Aspartate Aminotransferase, domain 1"/>
    <property type="match status" value="1"/>
</dbReference>
<dbReference type="AlphaFoldDB" id="A0A382LP63"/>
<organism evidence="6">
    <name type="scientific">marine metagenome</name>
    <dbReference type="NCBI Taxonomy" id="408172"/>
    <lineage>
        <taxon>unclassified sequences</taxon>
        <taxon>metagenomes</taxon>
        <taxon>ecological metagenomes</taxon>
    </lineage>
</organism>
<dbReference type="InterPro" id="IPR015422">
    <property type="entry name" value="PyrdxlP-dep_Trfase_small"/>
</dbReference>
<keyword evidence="4" id="KW-0663">Pyridoxal phosphate</keyword>
<dbReference type="InterPro" id="IPR015421">
    <property type="entry name" value="PyrdxlP-dep_Trfase_major"/>
</dbReference>
<dbReference type="InterPro" id="IPR015424">
    <property type="entry name" value="PyrdxlP-dep_Trfase"/>
</dbReference>
<keyword evidence="3" id="KW-0808">Transferase</keyword>
<protein>
    <recommendedName>
        <fullName evidence="5">Aminotransferase class V domain-containing protein</fullName>
    </recommendedName>
</protein>
<feature type="domain" description="Aminotransferase class V" evidence="5">
    <location>
        <begin position="9"/>
        <end position="305"/>
    </location>
</feature>
<feature type="non-terminal residue" evidence="6">
    <location>
        <position position="1"/>
    </location>
</feature>
<dbReference type="PIRSF" id="PIRSF000524">
    <property type="entry name" value="SPT"/>
    <property type="match status" value="1"/>
</dbReference>
<dbReference type="PANTHER" id="PTHR42778:SF1">
    <property type="entry name" value="2-AMINOETHYLPHOSPHONATE--PYRUVATE TRANSAMINASE"/>
    <property type="match status" value="1"/>
</dbReference>
<keyword evidence="2" id="KW-0032">Aminotransferase</keyword>
<sequence>SQLLGDLCHREPEFSNLMGAIRKKLLEAFNIEKEYSAVLITGSGTAALEMAVSSCLSPGRSILIIQNGVYGERISKMADAYRMNKYTINYKWGEIPKLEAVEQKLQENTSIEVIAMVHHETTTGLLNPLPEIASLAKRHDKRLLVDCISSLGGDMINFEQHPIDFAVGTANKCIQGLPGVSFVLYRKKDLSRIKDMPPRSIYFSLAEYLRAQEQGDALFTPAVQAHYALNAALDELLEETTNGRIERYRKTAEYLRKGFKEIGLEFLIPESHQSNCLTALKLPNGISYDWLHDRLKKDGFIIYAGQGLFNKKIFRIANMGNIQDEEFSRCLKVLKECFIGT</sequence>
<reference evidence="6" key="1">
    <citation type="submission" date="2018-05" db="EMBL/GenBank/DDBJ databases">
        <authorList>
            <person name="Lanie J.A."/>
            <person name="Ng W.-L."/>
            <person name="Kazmierczak K.M."/>
            <person name="Andrzejewski T.M."/>
            <person name="Davidsen T.M."/>
            <person name="Wayne K.J."/>
            <person name="Tettelin H."/>
            <person name="Glass J.I."/>
            <person name="Rusch D."/>
            <person name="Podicherti R."/>
            <person name="Tsui H.-C.T."/>
            <person name="Winkler M.E."/>
        </authorList>
    </citation>
    <scope>NUCLEOTIDE SEQUENCE</scope>
</reference>
<name>A0A382LP63_9ZZZZ</name>
<evidence type="ECO:0000259" key="5">
    <source>
        <dbReference type="Pfam" id="PF00266"/>
    </source>
</evidence>
<comment type="cofactor">
    <cofactor evidence="1">
        <name>pyridoxal 5'-phosphate</name>
        <dbReference type="ChEBI" id="CHEBI:597326"/>
    </cofactor>
</comment>
<evidence type="ECO:0000256" key="1">
    <source>
        <dbReference type="ARBA" id="ARBA00001933"/>
    </source>
</evidence>
<dbReference type="Gene3D" id="3.40.640.10">
    <property type="entry name" value="Type I PLP-dependent aspartate aminotransferase-like (Major domain)"/>
    <property type="match status" value="1"/>
</dbReference>
<dbReference type="EMBL" id="UINC01088267">
    <property type="protein sequence ID" value="SVC38336.1"/>
    <property type="molecule type" value="Genomic_DNA"/>
</dbReference>
<evidence type="ECO:0000256" key="2">
    <source>
        <dbReference type="ARBA" id="ARBA00022576"/>
    </source>
</evidence>
<dbReference type="SUPFAM" id="SSF53383">
    <property type="entry name" value="PLP-dependent transferases"/>
    <property type="match status" value="1"/>
</dbReference>
<evidence type="ECO:0000256" key="3">
    <source>
        <dbReference type="ARBA" id="ARBA00022679"/>
    </source>
</evidence>
<dbReference type="PANTHER" id="PTHR42778">
    <property type="entry name" value="2-AMINOETHYLPHOSPHONATE--PYRUVATE TRANSAMINASE"/>
    <property type="match status" value="1"/>
</dbReference>
<dbReference type="InterPro" id="IPR024169">
    <property type="entry name" value="SP_NH2Trfase/AEP_transaminase"/>
</dbReference>
<proteinExistence type="predicted"/>
<dbReference type="Pfam" id="PF00266">
    <property type="entry name" value="Aminotran_5"/>
    <property type="match status" value="1"/>
</dbReference>